<evidence type="ECO:0000313" key="2">
    <source>
        <dbReference type="Proteomes" id="UP000297608"/>
    </source>
</evidence>
<evidence type="ECO:0000313" key="1">
    <source>
        <dbReference type="EMBL" id="TFB85842.1"/>
    </source>
</evidence>
<sequence length="130" mass="13745">MTTFRQGNYDSRQAGVDLTTKQYYVAKTDALGQYIVAASASDNLRGVFSNAAKITETAEVANLNGTGSFKVILGATVLKDAYLTSDANGKAVTAVQTAAGAQPVVRVFGRARTAGVLNDIVEYDKLSILY</sequence>
<reference evidence="1 2" key="1">
    <citation type="submission" date="2019-03" db="EMBL/GenBank/DDBJ databases">
        <title>Genomics of glacier-inhabiting Cryobacterium strains.</title>
        <authorList>
            <person name="Liu Q."/>
            <person name="Xin Y.-H."/>
        </authorList>
    </citation>
    <scope>NUCLEOTIDE SEQUENCE [LARGE SCALE GENOMIC DNA]</scope>
    <source>
        <strain evidence="1 2">MDB2-B</strain>
    </source>
</reference>
<dbReference type="Proteomes" id="UP000297608">
    <property type="component" value="Unassembled WGS sequence"/>
</dbReference>
<protein>
    <recommendedName>
        <fullName evidence="3">DUF2190 family protein</fullName>
    </recommendedName>
</protein>
<dbReference type="RefSeq" id="WP_134535136.1">
    <property type="nucleotide sequence ID" value="NZ_SOFG01000016.1"/>
</dbReference>
<organism evidence="1 2">
    <name type="scientific">Cryobacterium algoricola</name>
    <dbReference type="NCBI Taxonomy" id="1259183"/>
    <lineage>
        <taxon>Bacteria</taxon>
        <taxon>Bacillati</taxon>
        <taxon>Actinomycetota</taxon>
        <taxon>Actinomycetes</taxon>
        <taxon>Micrococcales</taxon>
        <taxon>Microbacteriaceae</taxon>
        <taxon>Cryobacterium</taxon>
    </lineage>
</organism>
<evidence type="ECO:0008006" key="3">
    <source>
        <dbReference type="Google" id="ProtNLM"/>
    </source>
</evidence>
<comment type="caution">
    <text evidence="1">The sequence shown here is derived from an EMBL/GenBank/DDBJ whole genome shotgun (WGS) entry which is preliminary data.</text>
</comment>
<proteinExistence type="predicted"/>
<name>A0ABY2IAH0_9MICO</name>
<accession>A0ABY2IAH0</accession>
<dbReference type="EMBL" id="SOFG01000016">
    <property type="protein sequence ID" value="TFB85842.1"/>
    <property type="molecule type" value="Genomic_DNA"/>
</dbReference>
<gene>
    <name evidence="1" type="ORF">E3O44_12635</name>
</gene>
<keyword evidence="2" id="KW-1185">Reference proteome</keyword>